<reference evidence="5 6" key="1">
    <citation type="submission" date="2024-06" db="EMBL/GenBank/DDBJ databases">
        <title>Genomic Encyclopedia of Type Strains, Phase IV (KMG-IV): sequencing the most valuable type-strain genomes for metagenomic binning, comparative biology and taxonomic classification.</title>
        <authorList>
            <person name="Goeker M."/>
        </authorList>
    </citation>
    <scope>NUCLEOTIDE SEQUENCE [LARGE SCALE GENOMIC DNA]</scope>
    <source>
        <strain evidence="5 6">DSM 28102</strain>
    </source>
</reference>
<gene>
    <name evidence="5" type="ORF">ABID12_004106</name>
</gene>
<comment type="caution">
    <text evidence="5">The sequence shown here is derived from an EMBL/GenBank/DDBJ whole genome shotgun (WGS) entry which is preliminary data.</text>
</comment>
<evidence type="ECO:0000259" key="4">
    <source>
        <dbReference type="PROSITE" id="PS51123"/>
    </source>
</evidence>
<name>A0ABV2IHR2_9HYPH</name>
<dbReference type="InterPro" id="IPR036737">
    <property type="entry name" value="OmpA-like_sf"/>
</dbReference>
<dbReference type="PANTHER" id="PTHR30329">
    <property type="entry name" value="STATOR ELEMENT OF FLAGELLAR MOTOR COMPLEX"/>
    <property type="match status" value="1"/>
</dbReference>
<protein>
    <submittedName>
        <fullName evidence="5">Outer membrane protein OmpA-like peptidoglycan-associated protein</fullName>
    </submittedName>
</protein>
<dbReference type="EMBL" id="JBEPLY010000022">
    <property type="protein sequence ID" value="MET3602139.1"/>
    <property type="molecule type" value="Genomic_DNA"/>
</dbReference>
<dbReference type="Gene3D" id="3.30.1330.60">
    <property type="entry name" value="OmpA-like domain"/>
    <property type="match status" value="1"/>
</dbReference>
<sequence length="269" mass="30826">MNAFFGQKDSEAESEWISISDLMSGLMLIFLFIAIVYLQPLAQQREEAIADKEQLAAIQQTLVQQKEDAIEAERQLRIAQSSVREIVVAWSESEQAIFQALEQEFAKDLPRWNAELDQSSLTLRFKAPDVLFDTSSAALKPSFKTIIDDFFPRYLAVLDRFKDSIDEVRIEGHTSSEWNAETPPLEAYFRNMELSQERTRSVLEYALELPSTQPYLDWALGHVTANGLSSSHLIRSDTGSEDHQASRRVEFRVRTNAKQQIMKVVEEFE</sequence>
<dbReference type="PROSITE" id="PS51123">
    <property type="entry name" value="OMPA_2"/>
    <property type="match status" value="1"/>
</dbReference>
<evidence type="ECO:0000256" key="3">
    <source>
        <dbReference type="SAM" id="Phobius"/>
    </source>
</evidence>
<evidence type="ECO:0000313" key="5">
    <source>
        <dbReference type="EMBL" id="MET3602139.1"/>
    </source>
</evidence>
<keyword evidence="2" id="KW-0175">Coiled coil</keyword>
<organism evidence="5 6">
    <name type="scientific">Martelella mangrovi</name>
    <dbReference type="NCBI Taxonomy" id="1397477"/>
    <lineage>
        <taxon>Bacteria</taxon>
        <taxon>Pseudomonadati</taxon>
        <taxon>Pseudomonadota</taxon>
        <taxon>Alphaproteobacteria</taxon>
        <taxon>Hyphomicrobiales</taxon>
        <taxon>Aurantimonadaceae</taxon>
        <taxon>Martelella</taxon>
    </lineage>
</organism>
<proteinExistence type="predicted"/>
<keyword evidence="6" id="KW-1185">Reference proteome</keyword>
<dbReference type="Proteomes" id="UP001549164">
    <property type="component" value="Unassembled WGS sequence"/>
</dbReference>
<evidence type="ECO:0000256" key="2">
    <source>
        <dbReference type="SAM" id="Coils"/>
    </source>
</evidence>
<evidence type="ECO:0000313" key="6">
    <source>
        <dbReference type="Proteomes" id="UP001549164"/>
    </source>
</evidence>
<dbReference type="SUPFAM" id="SSF103088">
    <property type="entry name" value="OmpA-like"/>
    <property type="match status" value="1"/>
</dbReference>
<accession>A0ABV2IHR2</accession>
<feature type="coiled-coil region" evidence="2">
    <location>
        <begin position="55"/>
        <end position="82"/>
    </location>
</feature>
<evidence type="ECO:0000256" key="1">
    <source>
        <dbReference type="PROSITE-ProRule" id="PRU00473"/>
    </source>
</evidence>
<dbReference type="InterPro" id="IPR050330">
    <property type="entry name" value="Bact_OuterMem_StrucFunc"/>
</dbReference>
<keyword evidence="3" id="KW-1133">Transmembrane helix</keyword>
<feature type="domain" description="OmpA-like" evidence="4">
    <location>
        <begin position="119"/>
        <end position="257"/>
    </location>
</feature>
<feature type="transmembrane region" description="Helical" evidence="3">
    <location>
        <begin position="16"/>
        <end position="38"/>
    </location>
</feature>
<keyword evidence="3" id="KW-0812">Transmembrane</keyword>
<dbReference type="PANTHER" id="PTHR30329:SF21">
    <property type="entry name" value="LIPOPROTEIN YIAD-RELATED"/>
    <property type="match status" value="1"/>
</dbReference>
<keyword evidence="1 3" id="KW-0472">Membrane</keyword>
<dbReference type="InterPro" id="IPR006665">
    <property type="entry name" value="OmpA-like"/>
</dbReference>
<dbReference type="RefSeq" id="WP_354435894.1">
    <property type="nucleotide sequence ID" value="NZ_JBEPLY010000022.1"/>
</dbReference>